<dbReference type="OrthoDB" id="4411850at2"/>
<keyword evidence="3" id="KW-1185">Reference proteome</keyword>
<evidence type="ECO:0000313" key="2">
    <source>
        <dbReference type="EMBL" id="AJE32798.1"/>
    </source>
</evidence>
<dbReference type="STRING" id="1223515.B842_04735"/>
<dbReference type="InterPro" id="IPR027598">
    <property type="entry name" value="Amphi-Trp_dom"/>
</dbReference>
<dbReference type="Proteomes" id="UP000031524">
    <property type="component" value="Chromosome"/>
</dbReference>
<protein>
    <recommendedName>
        <fullName evidence="1">Amphi-Trp domain-containing protein</fullName>
    </recommendedName>
</protein>
<gene>
    <name evidence="2" type="ORF">B842_04735</name>
</gene>
<dbReference type="RefSeq" id="WP_040085476.1">
    <property type="nucleotide sequence ID" value="NZ_BCSU01000007.1"/>
</dbReference>
<dbReference type="EMBL" id="CP005286">
    <property type="protein sequence ID" value="AJE32798.1"/>
    <property type="molecule type" value="Genomic_DNA"/>
</dbReference>
<dbReference type="KEGG" id="chm:B842_04735"/>
<dbReference type="Pfam" id="PF20068">
    <property type="entry name" value="Amphi-Trp"/>
    <property type="match status" value="1"/>
</dbReference>
<dbReference type="NCBIfam" id="TIGR04354">
    <property type="entry name" value="amphi-Trp"/>
    <property type="match status" value="1"/>
</dbReference>
<dbReference type="AlphaFoldDB" id="A0A0B5D9D2"/>
<organism evidence="2 3">
    <name type="scientific">Corynebacterium humireducens NBRC 106098 = DSM 45392</name>
    <dbReference type="NCBI Taxonomy" id="1223515"/>
    <lineage>
        <taxon>Bacteria</taxon>
        <taxon>Bacillati</taxon>
        <taxon>Actinomycetota</taxon>
        <taxon>Actinomycetes</taxon>
        <taxon>Mycobacteriales</taxon>
        <taxon>Corynebacteriaceae</taxon>
        <taxon>Corynebacterium</taxon>
    </lineage>
</organism>
<name>A0A0B5D9D2_9CORY</name>
<evidence type="ECO:0000259" key="1">
    <source>
        <dbReference type="Pfam" id="PF20068"/>
    </source>
</evidence>
<feature type="domain" description="Amphi-Trp" evidence="1">
    <location>
        <begin position="5"/>
        <end position="84"/>
    </location>
</feature>
<dbReference type="HOGENOM" id="CLU_2342018_0_0_11"/>
<reference evidence="2 3" key="1">
    <citation type="submission" date="2013-04" db="EMBL/GenBank/DDBJ databases">
        <title>Complete genome sequence of Corynebacterium humireducens DSM 45392(T), isolated from a wastewater-fed microbial fuel cell.</title>
        <authorList>
            <person name="Ruckert C."/>
            <person name="Albersmeier A."/>
            <person name="Kalinowski J."/>
        </authorList>
    </citation>
    <scope>NUCLEOTIDE SEQUENCE [LARGE SCALE GENOMIC DNA]</scope>
    <source>
        <strain evidence="3">MFC-5</strain>
    </source>
</reference>
<accession>A0A0B5D9D2</accession>
<proteinExistence type="predicted"/>
<evidence type="ECO:0000313" key="3">
    <source>
        <dbReference type="Proteomes" id="UP000031524"/>
    </source>
</evidence>
<sequence>MKKPGKLLKSKATFTRDELANLLEDLAARVRDGELTLGQGKGQVSMDLPETFTVEMEVQNTGKRVLKRELELEIEWPIEADGTPLEGRDPRAGFTVN</sequence>